<dbReference type="InterPro" id="IPR013766">
    <property type="entry name" value="Thioredoxin_domain"/>
</dbReference>
<dbReference type="PROSITE" id="PS51257">
    <property type="entry name" value="PROKAR_LIPOPROTEIN"/>
    <property type="match status" value="1"/>
</dbReference>
<dbReference type="Gene3D" id="3.40.30.10">
    <property type="entry name" value="Glutaredoxin"/>
    <property type="match status" value="1"/>
</dbReference>
<dbReference type="EMBL" id="CAEZYC010000078">
    <property type="protein sequence ID" value="CAB4715740.1"/>
    <property type="molecule type" value="Genomic_DNA"/>
</dbReference>
<dbReference type="PANTHER" id="PTHR42852">
    <property type="entry name" value="THIOL:DISULFIDE INTERCHANGE PROTEIN DSBE"/>
    <property type="match status" value="1"/>
</dbReference>
<proteinExistence type="predicted"/>
<reference evidence="3" key="1">
    <citation type="submission" date="2020-05" db="EMBL/GenBank/DDBJ databases">
        <authorList>
            <person name="Chiriac C."/>
            <person name="Salcher M."/>
            <person name="Ghai R."/>
            <person name="Kavagutti S V."/>
        </authorList>
    </citation>
    <scope>NUCLEOTIDE SEQUENCE</scope>
</reference>
<dbReference type="GO" id="GO:0016491">
    <property type="term" value="F:oxidoreductase activity"/>
    <property type="evidence" value="ECO:0007669"/>
    <property type="project" value="InterPro"/>
</dbReference>
<dbReference type="EMBL" id="CAFBQG010000179">
    <property type="protein sequence ID" value="CAB5054212.1"/>
    <property type="molecule type" value="Genomic_DNA"/>
</dbReference>
<accession>A0A6J5ZVW7</accession>
<dbReference type="GO" id="GO:0016209">
    <property type="term" value="F:antioxidant activity"/>
    <property type="evidence" value="ECO:0007669"/>
    <property type="project" value="InterPro"/>
</dbReference>
<name>A0A6J5ZVW7_9ZZZZ</name>
<dbReference type="AlphaFoldDB" id="A0A6J5ZVW7"/>
<evidence type="ECO:0000313" key="5">
    <source>
        <dbReference type="EMBL" id="CAB4807085.1"/>
    </source>
</evidence>
<evidence type="ECO:0000259" key="1">
    <source>
        <dbReference type="PROSITE" id="PS51352"/>
    </source>
</evidence>
<dbReference type="PANTHER" id="PTHR42852:SF13">
    <property type="entry name" value="PROTEIN DIPZ"/>
    <property type="match status" value="1"/>
</dbReference>
<evidence type="ECO:0000313" key="7">
    <source>
        <dbReference type="EMBL" id="CAB5029239.1"/>
    </source>
</evidence>
<evidence type="ECO:0000313" key="6">
    <source>
        <dbReference type="EMBL" id="CAB4849622.1"/>
    </source>
</evidence>
<evidence type="ECO:0000313" key="2">
    <source>
        <dbReference type="EMBL" id="CAB4344448.1"/>
    </source>
</evidence>
<evidence type="ECO:0000313" key="3">
    <source>
        <dbReference type="EMBL" id="CAB4345502.1"/>
    </source>
</evidence>
<dbReference type="EMBL" id="CAFBIX010000049">
    <property type="protein sequence ID" value="CAB4849622.1"/>
    <property type="molecule type" value="Genomic_DNA"/>
</dbReference>
<dbReference type="EMBL" id="CAESAI010000055">
    <property type="protein sequence ID" value="CAB4344448.1"/>
    <property type="molecule type" value="Genomic_DNA"/>
</dbReference>
<feature type="domain" description="Thioredoxin" evidence="1">
    <location>
        <begin position="41"/>
        <end position="181"/>
    </location>
</feature>
<organism evidence="3">
    <name type="scientific">freshwater metagenome</name>
    <dbReference type="NCBI Taxonomy" id="449393"/>
    <lineage>
        <taxon>unclassified sequences</taxon>
        <taxon>metagenomes</taxon>
        <taxon>ecological metagenomes</taxon>
    </lineage>
</organism>
<evidence type="ECO:0000313" key="8">
    <source>
        <dbReference type="EMBL" id="CAB5054212.1"/>
    </source>
</evidence>
<dbReference type="EMBL" id="CAESAD010000020">
    <property type="protein sequence ID" value="CAB4345502.1"/>
    <property type="molecule type" value="Genomic_DNA"/>
</dbReference>
<dbReference type="InterPro" id="IPR050553">
    <property type="entry name" value="Thioredoxin_ResA/DsbE_sf"/>
</dbReference>
<dbReference type="EMBL" id="CAFBPK010000034">
    <property type="protein sequence ID" value="CAB5029239.1"/>
    <property type="molecule type" value="Genomic_DNA"/>
</dbReference>
<protein>
    <submittedName>
        <fullName evidence="3">Unannotated protein</fullName>
    </submittedName>
</protein>
<dbReference type="SUPFAM" id="SSF52833">
    <property type="entry name" value="Thioredoxin-like"/>
    <property type="match status" value="1"/>
</dbReference>
<dbReference type="InterPro" id="IPR036249">
    <property type="entry name" value="Thioredoxin-like_sf"/>
</dbReference>
<dbReference type="Pfam" id="PF00578">
    <property type="entry name" value="AhpC-TSA"/>
    <property type="match status" value="1"/>
</dbReference>
<gene>
    <name evidence="4" type="ORF">UFOPK2648_01146</name>
    <name evidence="5" type="ORF">UFOPK3037_01027</name>
    <name evidence="6" type="ORF">UFOPK3278_01073</name>
    <name evidence="2" type="ORF">UFOPK3406_01370</name>
    <name evidence="3" type="ORF">UFOPK3925_01598</name>
    <name evidence="7" type="ORF">UFOPK4097_01478</name>
    <name evidence="8" type="ORF">UFOPK4301_01199</name>
</gene>
<dbReference type="CDD" id="cd02966">
    <property type="entry name" value="TlpA_like_family"/>
    <property type="match status" value="1"/>
</dbReference>
<sequence>MGKRIVASAIAVLLLAGCGLKIPAGYRPSDQAVPTVNLTEIAIADRQSPVEISGTTLEGNQLSTADFSGVIVVNAWASWCAPCRDEWPVLVSVADSYPSVNLLGINEADDLAAATQFVSEMGGNWKHLQDKDNSIALKTGVIAGNFLPGTIVLDNQHRIAAKFVGPVTESDLQRIVDQLLAE</sequence>
<evidence type="ECO:0000313" key="4">
    <source>
        <dbReference type="EMBL" id="CAB4715740.1"/>
    </source>
</evidence>
<dbReference type="InterPro" id="IPR000866">
    <property type="entry name" value="AhpC/TSA"/>
</dbReference>
<dbReference type="PROSITE" id="PS51352">
    <property type="entry name" value="THIOREDOXIN_2"/>
    <property type="match status" value="1"/>
</dbReference>
<dbReference type="EMBL" id="CAFAAO010000012">
    <property type="protein sequence ID" value="CAB4807085.1"/>
    <property type="molecule type" value="Genomic_DNA"/>
</dbReference>